<keyword evidence="3" id="KW-1185">Reference proteome</keyword>
<keyword evidence="1" id="KW-0812">Transmembrane</keyword>
<feature type="transmembrane region" description="Helical" evidence="1">
    <location>
        <begin position="20"/>
        <end position="42"/>
    </location>
</feature>
<evidence type="ECO:0000256" key="1">
    <source>
        <dbReference type="SAM" id="Phobius"/>
    </source>
</evidence>
<dbReference type="PANTHER" id="PTHR43129">
    <property type="entry name" value="FOSMIDOMYCIN RESISTANCE PROTEIN"/>
    <property type="match status" value="1"/>
</dbReference>
<dbReference type="STRING" id="1397108.IMCC12053_2874"/>
<reference evidence="2 3" key="1">
    <citation type="submission" date="2015-05" db="EMBL/GenBank/DDBJ databases">
        <authorList>
            <person name="Wang D.B."/>
            <person name="Wang M."/>
        </authorList>
    </citation>
    <scope>NUCLEOTIDE SEQUENCE [LARGE SCALE GENOMIC DNA]</scope>
    <source>
        <strain evidence="2 3">IMCC 12053</strain>
    </source>
</reference>
<keyword evidence="1" id="KW-0472">Membrane</keyword>
<gene>
    <name evidence="2" type="ORF">IMCC12053_2874</name>
</gene>
<proteinExistence type="predicted"/>
<evidence type="ECO:0000313" key="3">
    <source>
        <dbReference type="Proteomes" id="UP000064920"/>
    </source>
</evidence>
<keyword evidence="1" id="KW-1133">Transmembrane helix</keyword>
<organism evidence="2 3">
    <name type="scientific">Celeribacter marinus</name>
    <dbReference type="NCBI Taxonomy" id="1397108"/>
    <lineage>
        <taxon>Bacteria</taxon>
        <taxon>Pseudomonadati</taxon>
        <taxon>Pseudomonadota</taxon>
        <taxon>Alphaproteobacteria</taxon>
        <taxon>Rhodobacterales</taxon>
        <taxon>Roseobacteraceae</taxon>
        <taxon>Celeribacter</taxon>
    </lineage>
</organism>
<dbReference type="KEGG" id="cmar:IMCC12053_2874"/>
<protein>
    <submittedName>
        <fullName evidence="2">Fosmidomycin resistance protein</fullName>
    </submittedName>
</protein>
<evidence type="ECO:0000313" key="2">
    <source>
        <dbReference type="EMBL" id="ALI56821.1"/>
    </source>
</evidence>
<feature type="transmembrane region" description="Helical" evidence="1">
    <location>
        <begin position="54"/>
        <end position="72"/>
    </location>
</feature>
<name>A0A0N7HJ23_9RHOB</name>
<dbReference type="SUPFAM" id="SSF103473">
    <property type="entry name" value="MFS general substrate transporter"/>
    <property type="match status" value="1"/>
</dbReference>
<sequence length="75" mass="7808">MSSAFSAIVVYAQELMPQKVGMVAGFVFGFAFGIGALGAAALGALADQIGMQQVFSFLSILLCLGFLTVFLPDIE</sequence>
<dbReference type="Proteomes" id="UP000064920">
    <property type="component" value="Chromosome"/>
</dbReference>
<dbReference type="AlphaFoldDB" id="A0A0N7HJ23"/>
<dbReference type="InterPro" id="IPR036259">
    <property type="entry name" value="MFS_trans_sf"/>
</dbReference>
<dbReference type="GO" id="GO:0005886">
    <property type="term" value="C:plasma membrane"/>
    <property type="evidence" value="ECO:0007669"/>
    <property type="project" value="TreeGrafter"/>
</dbReference>
<dbReference type="EMBL" id="CP012023">
    <property type="protein sequence ID" value="ALI56821.1"/>
    <property type="molecule type" value="Genomic_DNA"/>
</dbReference>
<accession>A0A0N7HJ23</accession>
<dbReference type="PANTHER" id="PTHR43129:SF1">
    <property type="entry name" value="FOSMIDOMYCIN RESISTANCE PROTEIN"/>
    <property type="match status" value="1"/>
</dbReference>
<dbReference type="PATRIC" id="fig|1397108.4.peg.2939"/>